<proteinExistence type="predicted"/>
<reference evidence="2 3" key="1">
    <citation type="submission" date="2024-02" db="EMBL/GenBank/DDBJ databases">
        <title>Haloferula sargassicola NBRC 104335.</title>
        <authorList>
            <person name="Ichikawa N."/>
            <person name="Katano-Makiyama Y."/>
            <person name="Hidaka K."/>
        </authorList>
    </citation>
    <scope>NUCLEOTIDE SEQUENCE [LARGE SCALE GENOMIC DNA]</scope>
    <source>
        <strain evidence="2 3">NBRC 104335</strain>
    </source>
</reference>
<protein>
    <submittedName>
        <fullName evidence="2">Uncharacterized protein</fullName>
    </submittedName>
</protein>
<evidence type="ECO:0000256" key="1">
    <source>
        <dbReference type="SAM" id="Phobius"/>
    </source>
</evidence>
<name>A0ABP9URW6_9BACT</name>
<organism evidence="2 3">
    <name type="scientific">Haloferula sargassicola</name>
    <dbReference type="NCBI Taxonomy" id="490096"/>
    <lineage>
        <taxon>Bacteria</taxon>
        <taxon>Pseudomonadati</taxon>
        <taxon>Verrucomicrobiota</taxon>
        <taxon>Verrucomicrobiia</taxon>
        <taxon>Verrucomicrobiales</taxon>
        <taxon>Verrucomicrobiaceae</taxon>
        <taxon>Haloferula</taxon>
    </lineage>
</organism>
<keyword evidence="1" id="KW-0812">Transmembrane</keyword>
<evidence type="ECO:0000313" key="3">
    <source>
        <dbReference type="Proteomes" id="UP001476282"/>
    </source>
</evidence>
<dbReference type="EMBL" id="BAABRI010000023">
    <property type="protein sequence ID" value="GAA5484275.1"/>
    <property type="molecule type" value="Genomic_DNA"/>
</dbReference>
<feature type="transmembrane region" description="Helical" evidence="1">
    <location>
        <begin position="59"/>
        <end position="82"/>
    </location>
</feature>
<keyword evidence="1" id="KW-0472">Membrane</keyword>
<feature type="transmembrane region" description="Helical" evidence="1">
    <location>
        <begin position="205"/>
        <end position="222"/>
    </location>
</feature>
<feature type="transmembrane region" description="Helical" evidence="1">
    <location>
        <begin position="135"/>
        <end position="157"/>
    </location>
</feature>
<keyword evidence="1" id="KW-1133">Transmembrane helix</keyword>
<feature type="transmembrane region" description="Helical" evidence="1">
    <location>
        <begin position="94"/>
        <end position="115"/>
    </location>
</feature>
<comment type="caution">
    <text evidence="2">The sequence shown here is derived from an EMBL/GenBank/DDBJ whole genome shotgun (WGS) entry which is preliminary data.</text>
</comment>
<sequence length="226" mass="25577">MPPAAVREAPWKAGVRAARANLVPGLVVQLTMVGLLVSYDVYPTFREALGHLAETKVRWGWIYSGLSGAVAGGVLPELLRIFVFQKGRLRRSNLSELGFAIPFWAVMGIAVDFFYRGQALMFGDEAKPSVVIPQVLVDQFLFTPFYANPVTVWLYGWKNRGYRWPERAFTLGFFREKMLPALIANWGVWIPIVCVIYTLPEPVQIPMFSLALSMWVMLYSWIAREG</sequence>
<evidence type="ECO:0000313" key="2">
    <source>
        <dbReference type="EMBL" id="GAA5484275.1"/>
    </source>
</evidence>
<dbReference type="Proteomes" id="UP001476282">
    <property type="component" value="Unassembled WGS sequence"/>
</dbReference>
<accession>A0ABP9URW6</accession>
<keyword evidence="3" id="KW-1185">Reference proteome</keyword>
<feature type="transmembrane region" description="Helical" evidence="1">
    <location>
        <begin position="178"/>
        <end position="199"/>
    </location>
</feature>
<feature type="transmembrane region" description="Helical" evidence="1">
    <location>
        <begin position="20"/>
        <end position="39"/>
    </location>
</feature>
<gene>
    <name evidence="2" type="ORF">Hsar01_03517</name>
</gene>